<dbReference type="OrthoDB" id="3524107at2759"/>
<dbReference type="InterPro" id="IPR001810">
    <property type="entry name" value="F-box_dom"/>
</dbReference>
<name>A0A9X0A9W2_9HELO</name>
<dbReference type="AlphaFoldDB" id="A0A9X0A9W2"/>
<dbReference type="EMBL" id="JAPEIS010000015">
    <property type="protein sequence ID" value="KAJ8058881.1"/>
    <property type="molecule type" value="Genomic_DNA"/>
</dbReference>
<evidence type="ECO:0000259" key="1">
    <source>
        <dbReference type="Pfam" id="PF12937"/>
    </source>
</evidence>
<protein>
    <recommendedName>
        <fullName evidence="1">F-box domain-containing protein</fullName>
    </recommendedName>
</protein>
<reference evidence="2" key="1">
    <citation type="submission" date="2022-11" db="EMBL/GenBank/DDBJ databases">
        <title>Genome Resource of Sclerotinia nivalis Strain SnTB1, a Plant Pathogen Isolated from American Ginseng.</title>
        <authorList>
            <person name="Fan S."/>
        </authorList>
    </citation>
    <scope>NUCLEOTIDE SEQUENCE</scope>
    <source>
        <strain evidence="2">SnTB1</strain>
    </source>
</reference>
<feature type="domain" description="F-box" evidence="1">
    <location>
        <begin position="92"/>
        <end position="126"/>
    </location>
</feature>
<proteinExistence type="predicted"/>
<organism evidence="2 3">
    <name type="scientific">Sclerotinia nivalis</name>
    <dbReference type="NCBI Taxonomy" id="352851"/>
    <lineage>
        <taxon>Eukaryota</taxon>
        <taxon>Fungi</taxon>
        <taxon>Dikarya</taxon>
        <taxon>Ascomycota</taxon>
        <taxon>Pezizomycotina</taxon>
        <taxon>Leotiomycetes</taxon>
        <taxon>Helotiales</taxon>
        <taxon>Sclerotiniaceae</taxon>
        <taxon>Sclerotinia</taxon>
    </lineage>
</organism>
<dbReference type="SUPFAM" id="SSF81383">
    <property type="entry name" value="F-box domain"/>
    <property type="match status" value="1"/>
</dbReference>
<evidence type="ECO:0000313" key="3">
    <source>
        <dbReference type="Proteomes" id="UP001152300"/>
    </source>
</evidence>
<dbReference type="Pfam" id="PF12937">
    <property type="entry name" value="F-box-like"/>
    <property type="match status" value="1"/>
</dbReference>
<keyword evidence="3" id="KW-1185">Reference proteome</keyword>
<dbReference type="CDD" id="cd09917">
    <property type="entry name" value="F-box_SF"/>
    <property type="match status" value="1"/>
</dbReference>
<comment type="caution">
    <text evidence="2">The sequence shown here is derived from an EMBL/GenBank/DDBJ whole genome shotgun (WGS) entry which is preliminary data.</text>
</comment>
<dbReference type="Proteomes" id="UP001152300">
    <property type="component" value="Unassembled WGS sequence"/>
</dbReference>
<evidence type="ECO:0000313" key="2">
    <source>
        <dbReference type="EMBL" id="KAJ8058881.1"/>
    </source>
</evidence>
<gene>
    <name evidence="2" type="ORF">OCU04_011865</name>
</gene>
<sequence>MKLSAVTCKTPNCQLMSSGFLKDPETRESTNINGGQKILDPEAISDPELMKPYECSDESNGREVILSENFLVLQNCDETMKTIETKKHQTTINDLPHDILMLIFDNLTPCMVACLGLTCCRFYASCKIHHPGPFNLELHDTEQYHAITQRSRYCPDAICNPVSCVHYSCGSKRLLTSEFQADPIIIVEISRHRAGSIPVTPYPRRDHLADLIETWHGLRHYRKTWLNVGNNGESKYILKYLLISVYNPSNEYCKVKLALQDRYSDFYLVKPQRPGPPRPILPNPHQMAPHDWFLKAKEIILGDRCQHMSKYLWAEVWGNYVIGKNCLDWMEERPYDTFSDWSQKKLWI</sequence>
<accession>A0A9X0A9W2</accession>
<dbReference type="InterPro" id="IPR036047">
    <property type="entry name" value="F-box-like_dom_sf"/>
</dbReference>